<gene>
    <name evidence="2" type="primary">citS</name>
    <name evidence="2" type="ordered locus">PA0768</name>
</gene>
<dbReference type="GO" id="GO:0016020">
    <property type="term" value="C:membrane"/>
    <property type="evidence" value="ECO:0007669"/>
    <property type="project" value="InterPro"/>
</dbReference>
<feature type="transmembrane region" description="Helical" evidence="1">
    <location>
        <begin position="204"/>
        <end position="225"/>
    </location>
</feature>
<organism evidence="2 3">
    <name type="scientific">Phytoplasma australiense</name>
    <dbReference type="NCBI Taxonomy" id="59748"/>
    <lineage>
        <taxon>Bacteria</taxon>
        <taxon>Bacillati</taxon>
        <taxon>Mycoplasmatota</taxon>
        <taxon>Mollicutes</taxon>
        <taxon>Acholeplasmatales</taxon>
        <taxon>Acholeplasmataceae</taxon>
        <taxon>Candidatus Phytoplasma</taxon>
        <taxon>16SrXII (Stolbur group)</taxon>
    </lineage>
</organism>
<dbReference type="Proteomes" id="UP000008323">
    <property type="component" value="Chromosome"/>
</dbReference>
<name>B1VAX9_PHYAS</name>
<sequence length="488" mass="52576">MNASPTSPEKKNNKKTILGFSLPVFGLIILLVLIQLLGLKWLGRGKDNFHPSTHPLITPLLIALLLAAFLQTIGKNIPILKDIGGGAILCIIVPSILFTVPIFKNAPLLREMQKKISLSFQNLSGGGENKIGFTSFFVSVLIIGSFLGMDKKLLKNSFKKFIPLILISLITGVLVVGILGYFLQPIKGIKDSVALSPKENILNAIFYIFAPLASGGITAGIIPLSSSYSLASSGNATDFEAMKSHIFPALLLGGIFSILVSGIIKKLFQKSKLSGNGKLEIKTSLSQTQAKPTPKTEPNFDSNKFITGVIAIFSIYIFSVMLRDLAVLRFPQIKKYLPDTIVFIVFVVILIKLFNLISQDYINCIVKTSQLITKNLTSTLLVILGSTLQIAKAWKHLQNVNFIITCFVCVIVVALVAGYLGKKLGYYPLEASVTAGLCTNSIGGAGNIAILSASDLMGLMPFAQIATRVGGAFVVVVASIAYPLLWTV</sequence>
<feature type="transmembrane region" description="Helical" evidence="1">
    <location>
        <begin position="86"/>
        <end position="103"/>
    </location>
</feature>
<feature type="transmembrane region" description="Helical" evidence="1">
    <location>
        <begin position="246"/>
        <end position="264"/>
    </location>
</feature>
<keyword evidence="1" id="KW-1133">Transmembrane helix</keyword>
<feature type="transmembrane region" description="Helical" evidence="1">
    <location>
        <begin position="17"/>
        <end position="36"/>
    </location>
</feature>
<accession>B1VAX9</accession>
<dbReference type="GO" id="GO:0008514">
    <property type="term" value="F:organic anion transmembrane transporter activity"/>
    <property type="evidence" value="ECO:0007669"/>
    <property type="project" value="InterPro"/>
</dbReference>
<proteinExistence type="predicted"/>
<dbReference type="eggNOG" id="COG3493">
    <property type="taxonomic scope" value="Bacteria"/>
</dbReference>
<dbReference type="PANTHER" id="PTHR40033">
    <property type="entry name" value="NA(+)-MALATE SYMPORTER"/>
    <property type="match status" value="1"/>
</dbReference>
<dbReference type="EMBL" id="AM422018">
    <property type="protein sequence ID" value="CAM12102.1"/>
    <property type="molecule type" value="Genomic_DNA"/>
</dbReference>
<feature type="transmembrane region" description="Helical" evidence="1">
    <location>
        <begin position="400"/>
        <end position="421"/>
    </location>
</feature>
<keyword evidence="1" id="KW-0812">Transmembrane</keyword>
<feature type="transmembrane region" description="Helical" evidence="1">
    <location>
        <begin position="56"/>
        <end position="74"/>
    </location>
</feature>
<feature type="transmembrane region" description="Helical" evidence="1">
    <location>
        <begin position="337"/>
        <end position="357"/>
    </location>
</feature>
<reference evidence="2 3" key="1">
    <citation type="journal article" date="2008" name="J. Bacteriol.">
        <title>Comparative genome analysis of 'Candidatus Phytoplasma australiense' (subgroup tuf-Australia I; rp-A) and 'Ca. Phytoplasma asteris' strains OY-M and AY-WB.</title>
        <authorList>
            <person name="Tran-Nguyen L.T."/>
            <person name="Kube M."/>
            <person name="Schneider B."/>
            <person name="Reinhardt R."/>
            <person name="Gibb K.S."/>
        </authorList>
    </citation>
    <scope>NUCLEOTIDE SEQUENCE [LARGE SCALE GENOMIC DNA]</scope>
</reference>
<dbReference type="PIRSF" id="PIRSF005348">
    <property type="entry name" value="YxkH"/>
    <property type="match status" value="1"/>
</dbReference>
<dbReference type="InterPro" id="IPR004679">
    <property type="entry name" value="2-OHcarboxylate_transport"/>
</dbReference>
<dbReference type="PANTHER" id="PTHR40033:SF1">
    <property type="entry name" value="CITRATE-SODIUM SYMPORTER"/>
    <property type="match status" value="1"/>
</dbReference>
<feature type="transmembrane region" description="Helical" evidence="1">
    <location>
        <begin position="433"/>
        <end position="453"/>
    </location>
</feature>
<feature type="transmembrane region" description="Helical" evidence="1">
    <location>
        <begin position="161"/>
        <end position="184"/>
    </location>
</feature>
<dbReference type="Pfam" id="PF03390">
    <property type="entry name" value="2HCT"/>
    <property type="match status" value="1"/>
</dbReference>
<feature type="transmembrane region" description="Helical" evidence="1">
    <location>
        <begin position="465"/>
        <end position="485"/>
    </location>
</feature>
<protein>
    <submittedName>
        <fullName evidence="2">Putative malate/citrate symporter</fullName>
    </submittedName>
</protein>
<dbReference type="STRING" id="59748.PA0768"/>
<keyword evidence="1" id="KW-0472">Membrane</keyword>
<dbReference type="AlphaFoldDB" id="B1VAX9"/>
<evidence type="ECO:0000313" key="3">
    <source>
        <dbReference type="Proteomes" id="UP000008323"/>
    </source>
</evidence>
<evidence type="ECO:0000313" key="2">
    <source>
        <dbReference type="EMBL" id="CAM12102.1"/>
    </source>
</evidence>
<evidence type="ECO:0000256" key="1">
    <source>
        <dbReference type="SAM" id="Phobius"/>
    </source>
</evidence>
<feature type="transmembrane region" description="Helical" evidence="1">
    <location>
        <begin position="305"/>
        <end position="325"/>
    </location>
</feature>
<dbReference type="KEGG" id="pal:PA0768"/>